<dbReference type="NCBIfam" id="TIGR01445">
    <property type="entry name" value="intein_Nterm"/>
    <property type="match status" value="3"/>
</dbReference>
<dbReference type="PATRIC" id="fig|1033806.12.peg.2059"/>
<reference evidence="17 18" key="2">
    <citation type="journal article" date="2013" name="PLoS ONE">
        <title>INDIGO - INtegrated Data Warehouse of MIcrobial GenOmes with Examples from the Red Sea Extremophiles.</title>
        <authorList>
            <person name="Alam I."/>
            <person name="Antunes A."/>
            <person name="Kamau A.A."/>
            <person name="Ba Alawi W."/>
            <person name="Kalkatawi M."/>
            <person name="Stingl U."/>
            <person name="Bajic V.B."/>
        </authorList>
    </citation>
    <scope>NUCLEOTIDE SEQUENCE [LARGE SCALE GENOMIC DNA]</scope>
    <source>
        <strain evidence="17 18">SARL4B</strain>
    </source>
</reference>
<keyword evidence="3" id="KW-0235">DNA replication</keyword>
<dbReference type="PROSITE" id="PS50943">
    <property type="entry name" value="HTH_CROC1"/>
    <property type="match status" value="2"/>
</dbReference>
<dbReference type="PROSITE" id="PS50818">
    <property type="entry name" value="INTEIN_C_TER"/>
    <property type="match status" value="3"/>
</dbReference>
<dbReference type="PRINTS" id="PR00379">
    <property type="entry name" value="INTEIN"/>
</dbReference>
<keyword evidence="9" id="KW-0651">Protein splicing</keyword>
<dbReference type="Pfam" id="PF14551">
    <property type="entry name" value="MCM_N"/>
    <property type="match status" value="1"/>
</dbReference>
<dbReference type="PANTHER" id="PTHR11630:SF66">
    <property type="entry name" value="DNA REPLICATION LICENSING FACTOR MCM4"/>
    <property type="match status" value="1"/>
</dbReference>
<dbReference type="Gene3D" id="3.10.28.10">
    <property type="entry name" value="Homing endonucleases"/>
    <property type="match status" value="2"/>
</dbReference>
<gene>
    <name evidence="17" type="ORF">HLRTI_000635</name>
    <name evidence="16" type="ORF">HTIA_2072</name>
</gene>
<dbReference type="Pfam" id="PF17855">
    <property type="entry name" value="MCM_lid"/>
    <property type="match status" value="1"/>
</dbReference>
<dbReference type="SUPFAM" id="SSF51294">
    <property type="entry name" value="Hedgehog/intein (Hint) domain"/>
    <property type="match status" value="3"/>
</dbReference>
<feature type="domain" description="MCM C-terminal AAA(+) ATPase" evidence="13">
    <location>
        <begin position="275"/>
        <end position="331"/>
    </location>
</feature>
<organism evidence="17 18">
    <name type="scientific">Halorhabdus tiamatea SARL4B</name>
    <dbReference type="NCBI Taxonomy" id="1033806"/>
    <lineage>
        <taxon>Archaea</taxon>
        <taxon>Methanobacteriati</taxon>
        <taxon>Methanobacteriota</taxon>
        <taxon>Stenosarchaea group</taxon>
        <taxon>Halobacteria</taxon>
        <taxon>Halobacteriales</taxon>
        <taxon>Haloarculaceae</taxon>
        <taxon>Halorhabdus</taxon>
    </lineage>
</organism>
<dbReference type="EC" id="3.6.4.12" evidence="2"/>
<keyword evidence="7" id="KW-0068">Autocatalytic cleavage</keyword>
<dbReference type="PROSITE" id="PS50819">
    <property type="entry name" value="INTEIN_ENDONUCLEASE"/>
    <property type="match status" value="2"/>
</dbReference>
<dbReference type="GO" id="GO:0016539">
    <property type="term" value="P:intein-mediated protein splicing"/>
    <property type="evidence" value="ECO:0007669"/>
    <property type="project" value="InterPro"/>
</dbReference>
<evidence type="ECO:0000256" key="9">
    <source>
        <dbReference type="ARBA" id="ARBA00023000"/>
    </source>
</evidence>
<protein>
    <recommendedName>
        <fullName evidence="2">DNA helicase</fullName>
        <ecNumber evidence="2">3.6.4.12</ecNumber>
    </recommendedName>
</protein>
<dbReference type="PROSITE" id="PS50817">
    <property type="entry name" value="INTEIN_N_TER"/>
    <property type="match status" value="3"/>
</dbReference>
<feature type="region of interest" description="Disordered" evidence="12">
    <location>
        <begin position="2033"/>
        <end position="2060"/>
    </location>
</feature>
<dbReference type="SMART" id="SM00305">
    <property type="entry name" value="HintC"/>
    <property type="match status" value="3"/>
</dbReference>
<dbReference type="InterPro" id="IPR048907">
    <property type="entry name" value="WHD_MCM_arc"/>
</dbReference>
<keyword evidence="10" id="KW-0238">DNA-binding</keyword>
<dbReference type="Proteomes" id="UP000003861">
    <property type="component" value="Unassembled WGS sequence"/>
</dbReference>
<dbReference type="SMART" id="SM00350">
    <property type="entry name" value="MCM"/>
    <property type="match status" value="1"/>
</dbReference>
<evidence type="ECO:0000256" key="3">
    <source>
        <dbReference type="ARBA" id="ARBA00022705"/>
    </source>
</evidence>
<evidence type="ECO:0000313" key="16">
    <source>
        <dbReference type="EMBL" id="CCQ34186.1"/>
    </source>
</evidence>
<keyword evidence="6 16" id="KW-0347">Helicase</keyword>
<dbReference type="InterPro" id="IPR001208">
    <property type="entry name" value="MCM_dom"/>
</dbReference>
<dbReference type="eggNOG" id="arCOG03154">
    <property type="taxonomic scope" value="Archaea"/>
</dbReference>
<dbReference type="InterPro" id="IPR033762">
    <property type="entry name" value="MCM_OB"/>
</dbReference>
<dbReference type="Gene3D" id="2.170.16.10">
    <property type="entry name" value="Hedgehog/Intein (Hint) domain"/>
    <property type="match status" value="4"/>
</dbReference>
<reference evidence="16 19" key="3">
    <citation type="journal article" date="2014" name="Environ. Microbiol.">
        <title>Halorhabdus tiamatea: proteogenomics and glycosidase activity measurements identify the first cultivated euryarchaeon from a deep-sea anoxic brine lake as potential polysaccharide degrader.</title>
        <authorList>
            <person name="Werner J."/>
            <person name="Ferrer M."/>
            <person name="Michel G."/>
            <person name="Mann A.J."/>
            <person name="Huang S."/>
            <person name="Juarez S."/>
            <person name="Ciordia S."/>
            <person name="Albar J.P."/>
            <person name="Alcaide M."/>
            <person name="La Cono V."/>
            <person name="Yakimov M.M."/>
            <person name="Antunes A."/>
            <person name="Taborda M."/>
            <person name="Da Costa M.S."/>
            <person name="Amann R.I."/>
            <person name="Gloeckner F.O."/>
            <person name="Golyshina O.V."/>
            <person name="Golyshin P.N."/>
            <person name="Teeling H."/>
        </authorList>
    </citation>
    <scope>NUCLEOTIDE SEQUENCE [LARGE SCALE GENOMIC DNA]</scope>
    <source>
        <strain evidence="19">SARL4B</strain>
        <strain evidence="16">Type strain: SARL4B</strain>
    </source>
</reference>
<evidence type="ECO:0000256" key="2">
    <source>
        <dbReference type="ARBA" id="ARBA00012551"/>
    </source>
</evidence>
<evidence type="ECO:0000256" key="7">
    <source>
        <dbReference type="ARBA" id="ARBA00022813"/>
    </source>
</evidence>
<dbReference type="CDD" id="cd00093">
    <property type="entry name" value="HTH_XRE"/>
    <property type="match status" value="2"/>
</dbReference>
<feature type="domain" description="HTH cro/C1-type" evidence="15">
    <location>
        <begin position="471"/>
        <end position="521"/>
    </location>
</feature>
<dbReference type="SUPFAM" id="SSF47413">
    <property type="entry name" value="lambda repressor-like DNA-binding domains"/>
    <property type="match status" value="2"/>
</dbReference>
<dbReference type="Gene3D" id="3.30.1640.10">
    <property type="entry name" value="mini-chromosome maintenance (MCM) complex, chain A, domain 1"/>
    <property type="match status" value="1"/>
</dbReference>
<dbReference type="SUPFAM" id="SSF55608">
    <property type="entry name" value="Homing endonucleases"/>
    <property type="match status" value="2"/>
</dbReference>
<evidence type="ECO:0000259" key="13">
    <source>
        <dbReference type="PROSITE" id="PS50051"/>
    </source>
</evidence>
<dbReference type="Proteomes" id="UP000015381">
    <property type="component" value="Chromosome I"/>
</dbReference>
<evidence type="ECO:0000256" key="10">
    <source>
        <dbReference type="ARBA" id="ARBA00023125"/>
    </source>
</evidence>
<feature type="domain" description="MCM C-terminal AAA(+) ATPase" evidence="13">
    <location>
        <begin position="1211"/>
        <end position="1251"/>
    </location>
</feature>
<dbReference type="Pfam" id="PF21120">
    <property type="entry name" value="WHD_MCM_arc"/>
    <property type="match status" value="1"/>
</dbReference>
<evidence type="ECO:0000313" key="19">
    <source>
        <dbReference type="Proteomes" id="UP000015381"/>
    </source>
</evidence>
<evidence type="ECO:0000313" key="18">
    <source>
        <dbReference type="Proteomes" id="UP000003861"/>
    </source>
</evidence>
<dbReference type="GO" id="GO:0005524">
    <property type="term" value="F:ATP binding"/>
    <property type="evidence" value="ECO:0007669"/>
    <property type="project" value="UniProtKB-KW"/>
</dbReference>
<dbReference type="Pfam" id="PF14890">
    <property type="entry name" value="Intein_splicing"/>
    <property type="match status" value="2"/>
</dbReference>
<evidence type="ECO:0000259" key="15">
    <source>
        <dbReference type="PROSITE" id="PS50943"/>
    </source>
</evidence>
<dbReference type="GeneID" id="71203505"/>
<dbReference type="CDD" id="cd00081">
    <property type="entry name" value="Hint"/>
    <property type="match status" value="4"/>
</dbReference>
<evidence type="ECO:0000256" key="1">
    <source>
        <dbReference type="ARBA" id="ARBA00008010"/>
    </source>
</evidence>
<reference evidence="17 18" key="1">
    <citation type="journal article" date="2011" name="J. Bacteriol.">
        <title>Genome sequence of Halorhabdus tiamatea, the first archaeon isolated from a deep-sea anoxic brine lake.</title>
        <authorList>
            <person name="Antunes A."/>
            <person name="Alam I."/>
            <person name="Bajic V.B."/>
            <person name="Stingl U."/>
        </authorList>
    </citation>
    <scope>NUCLEOTIDE SEQUENCE [LARGE SCALE GENOMIC DNA]</scope>
    <source>
        <strain evidence="17 18">SARL4B</strain>
    </source>
</reference>
<keyword evidence="17" id="KW-0132">Cell division</keyword>
<dbReference type="Pfam" id="PF17207">
    <property type="entry name" value="MCM_OB"/>
    <property type="match status" value="1"/>
</dbReference>
<dbReference type="PROSITE" id="PS50051">
    <property type="entry name" value="MCM_2"/>
    <property type="match status" value="3"/>
</dbReference>
<dbReference type="SUPFAM" id="SSF50249">
    <property type="entry name" value="Nucleic acid-binding proteins"/>
    <property type="match status" value="1"/>
</dbReference>
<dbReference type="GO" id="GO:0004519">
    <property type="term" value="F:endonuclease activity"/>
    <property type="evidence" value="ECO:0007669"/>
    <property type="project" value="InterPro"/>
</dbReference>
<dbReference type="GO" id="GO:0017116">
    <property type="term" value="F:single-stranded DNA helicase activity"/>
    <property type="evidence" value="ECO:0007669"/>
    <property type="project" value="TreeGrafter"/>
</dbReference>
<feature type="domain" description="DOD-type homing endonuclease" evidence="14">
    <location>
        <begin position="896"/>
        <end position="1037"/>
    </location>
</feature>
<dbReference type="InterPro" id="IPR006142">
    <property type="entry name" value="INTEIN"/>
</dbReference>
<dbReference type="InterPro" id="IPR006141">
    <property type="entry name" value="Intein_N"/>
</dbReference>
<dbReference type="Gene3D" id="2.40.50.140">
    <property type="entry name" value="Nucleic acid-binding proteins"/>
    <property type="match status" value="1"/>
</dbReference>
<dbReference type="InterPro" id="IPR003586">
    <property type="entry name" value="Hint_dom_C"/>
</dbReference>
<keyword evidence="19" id="KW-1185">Reference proteome</keyword>
<evidence type="ECO:0000256" key="4">
    <source>
        <dbReference type="ARBA" id="ARBA00022741"/>
    </source>
</evidence>
<keyword evidence="4" id="KW-0547">Nucleotide-binding</keyword>
<name>F7PG01_9EURY</name>
<feature type="domain" description="DOD-type homing endonuclease" evidence="14">
    <location>
        <begin position="1407"/>
        <end position="1542"/>
    </location>
</feature>
<dbReference type="GO" id="GO:0042555">
    <property type="term" value="C:MCM complex"/>
    <property type="evidence" value="ECO:0007669"/>
    <property type="project" value="TreeGrafter"/>
</dbReference>
<dbReference type="STRING" id="1033806.HTIA_2072"/>
<dbReference type="FunFam" id="2.20.28.10:FF:000003">
    <property type="entry name" value="DNA helicase"/>
    <property type="match status" value="1"/>
</dbReference>
<keyword evidence="11" id="KW-0175">Coiled coil</keyword>
<dbReference type="InterPro" id="IPR018525">
    <property type="entry name" value="MCM_CS"/>
</dbReference>
<dbReference type="InterPro" id="IPR027925">
    <property type="entry name" value="MCM_N"/>
</dbReference>
<dbReference type="Gene3D" id="3.40.50.300">
    <property type="entry name" value="P-loop containing nucleotide triphosphate hydrolases"/>
    <property type="match status" value="3"/>
</dbReference>
<feature type="domain" description="HTH cro/C1-type" evidence="15">
    <location>
        <begin position="536"/>
        <end position="572"/>
    </location>
</feature>
<proteinExistence type="inferred from homology"/>
<dbReference type="InterPro" id="IPR027417">
    <property type="entry name" value="P-loop_NTPase"/>
</dbReference>
<dbReference type="Pfam" id="PF01381">
    <property type="entry name" value="HTH_3"/>
    <property type="match status" value="2"/>
</dbReference>
<dbReference type="InterPro" id="IPR010982">
    <property type="entry name" value="Lambda_DNA-bd_dom_sf"/>
</dbReference>
<dbReference type="InterPro" id="IPR004860">
    <property type="entry name" value="LAGLIDADG_dom"/>
</dbReference>
<dbReference type="InterPro" id="IPR036844">
    <property type="entry name" value="Hint_dom_sf"/>
</dbReference>
<dbReference type="FunFam" id="1.10.10.10:FF:000630">
    <property type="entry name" value="DNA replication licensing factor (Mcm)"/>
    <property type="match status" value="1"/>
</dbReference>
<dbReference type="HOGENOM" id="CLU_000995_7_2_2"/>
<dbReference type="RefSeq" id="WP_008523979.1">
    <property type="nucleotide sequence ID" value="NC_021921.1"/>
</dbReference>
<dbReference type="InterPro" id="IPR027434">
    <property type="entry name" value="Homing_endonucl"/>
</dbReference>
<evidence type="ECO:0000256" key="12">
    <source>
        <dbReference type="SAM" id="MobiDB-lite"/>
    </source>
</evidence>
<dbReference type="SUPFAM" id="SSF52540">
    <property type="entry name" value="P-loop containing nucleoside triphosphate hydrolases"/>
    <property type="match status" value="2"/>
</dbReference>
<feature type="coiled-coil region" evidence="11">
    <location>
        <begin position="1634"/>
        <end position="1661"/>
    </location>
</feature>
<feature type="domain" description="MCM C-terminal AAA(+) ATPase" evidence="13">
    <location>
        <begin position="1769"/>
        <end position="1845"/>
    </location>
</feature>
<dbReference type="PANTHER" id="PTHR11630">
    <property type="entry name" value="DNA REPLICATION LICENSING FACTOR MCM FAMILY MEMBER"/>
    <property type="match status" value="1"/>
</dbReference>
<dbReference type="InterPro" id="IPR004042">
    <property type="entry name" value="Intein_endonuc_central"/>
</dbReference>
<dbReference type="eggNOG" id="arCOG03155">
    <property type="taxonomic scope" value="Archaea"/>
</dbReference>
<dbReference type="InterPro" id="IPR031327">
    <property type="entry name" value="MCM"/>
</dbReference>
<dbReference type="SMART" id="SM00306">
    <property type="entry name" value="HintN"/>
    <property type="match status" value="3"/>
</dbReference>
<keyword evidence="17" id="KW-0131">Cell cycle</keyword>
<dbReference type="InterPro" id="IPR001387">
    <property type="entry name" value="Cro/C1-type_HTH"/>
</dbReference>
<dbReference type="GO" id="GO:0006260">
    <property type="term" value="P:DNA replication"/>
    <property type="evidence" value="ECO:0007669"/>
    <property type="project" value="UniProtKB-KW"/>
</dbReference>
<evidence type="ECO:0000256" key="11">
    <source>
        <dbReference type="SAM" id="Coils"/>
    </source>
</evidence>
<dbReference type="InterPro" id="IPR030934">
    <property type="entry name" value="Intein_C"/>
</dbReference>
<dbReference type="eggNOG" id="arCOG00439">
    <property type="taxonomic scope" value="Archaea"/>
</dbReference>
<dbReference type="GO" id="GO:0051301">
    <property type="term" value="P:cell division"/>
    <property type="evidence" value="ECO:0007669"/>
    <property type="project" value="UniProtKB-KW"/>
</dbReference>
<accession>F7PG01</accession>
<dbReference type="eggNOG" id="arCOG03158">
    <property type="taxonomic scope" value="Archaea"/>
</dbReference>
<dbReference type="SMART" id="SM00530">
    <property type="entry name" value="HTH_XRE"/>
    <property type="match status" value="3"/>
</dbReference>
<dbReference type="EMBL" id="AFNT02000005">
    <property type="protein sequence ID" value="ERJ07277.1"/>
    <property type="molecule type" value="Genomic_DNA"/>
</dbReference>
<dbReference type="KEGG" id="hti:HTIA_2072"/>
<keyword evidence="8" id="KW-0067">ATP-binding</keyword>
<comment type="similarity">
    <text evidence="1">Belongs to the MCM family.</text>
</comment>
<evidence type="ECO:0000313" key="17">
    <source>
        <dbReference type="EMBL" id="ERJ07277.1"/>
    </source>
</evidence>
<dbReference type="Pfam" id="PF14528">
    <property type="entry name" value="LAGLIDADG_3"/>
    <property type="match status" value="2"/>
</dbReference>
<dbReference type="GO" id="GO:0016787">
    <property type="term" value="F:hydrolase activity"/>
    <property type="evidence" value="ECO:0007669"/>
    <property type="project" value="UniProtKB-KW"/>
</dbReference>
<dbReference type="Gene3D" id="1.10.260.40">
    <property type="entry name" value="lambda repressor-like DNA-binding domains"/>
    <property type="match status" value="2"/>
</dbReference>
<evidence type="ECO:0000256" key="8">
    <source>
        <dbReference type="ARBA" id="ARBA00022840"/>
    </source>
</evidence>
<dbReference type="InterPro" id="IPR012340">
    <property type="entry name" value="NA-bd_OB-fold"/>
</dbReference>
<dbReference type="InterPro" id="IPR036388">
    <property type="entry name" value="WH-like_DNA-bd_sf"/>
</dbReference>
<dbReference type="EMBL" id="HF571520">
    <property type="protein sequence ID" value="CCQ34186.1"/>
    <property type="molecule type" value="Genomic_DNA"/>
</dbReference>
<evidence type="ECO:0000256" key="5">
    <source>
        <dbReference type="ARBA" id="ARBA00022801"/>
    </source>
</evidence>
<sequence>MARAENTEFIDLFEEFYRDYYRNEIGELAQKYPNDQKSLFVDYQDLYRFDPDLAEDYRNKPDQLQEYAEEALRLFDLPIDVKLGQAHVRMTNLPESTDIREIRADHRGQLVSVQGIIRKATEVRPKITDAAFECQRCGTLTRIPQSTGDFQEPHECQGCERQGPFRINFDQSEFIDAQKLRVQESPEGLRGGETPQNIDVNIEDDITGDVTAGDHVRVTGVLKLDQRGNDREKSAMFDVYMNGVSVEIEDEEFEEMDIDEADKKEIVALSEERDIYEQMTDSIAPSIYGYDQEKLAIALQLFSGVTKHLPDESRIRGDLHVLLIGDPGTGKCLDADTNVQLADGTTRAIGELVEANLNDPKPVDDGVWDHASIPLPTLAPDGSLTTAEATKVWKREAPAHLYRIRTDSGRELDVTPSHPLFVQQDGRPTAVEAEKLEEGQFVATPRSVPAPGDDRIEADYRDVLPVSGETLREIRESLSLSQSDCGLSRATYQHYERGDRNPSRESLRAVVDAFEERLAWLKDQRDGLAGEDWETIVELRDELSISQQSLADGMDVTQTAISYYERNEVAPDGGETVAASGVVRDRLQEALAVESTVDRLGDLARNDVRWDRIASIEAVDPDDEWVYDLEVEGTHSYVSNGVVSHNSQILQYIRHIAPRSVFTSGKGSSSAGLCVTGDTRIQTEDGFRQIRDVVTEDLPESVATETAAERAIDVQSFDREGGEMDARTSSHVWRMPEKPTRRIETEYGKELEASVNTPVLTCGSDGIEWAEISDIEAGDFIAAPRFEDLDRSEVDVRDLLTLSTEKVRLTEESIEFLRTELTEEFGTLRDAAAALDLSEDFIYLHLKNRHVPLSKLDRMLKAIDATRSAVDFERLMVRHGESITIPESFDADLMYLLGLVFGDGDISLDRRDGNRGMVRISNGDEALLERAADIFEAKFDKRPEIERQNDRVPCIRVNSVTIARLFENAGMESPKKHLALAPELTVTEHGDAFLRGLMDADGSVSVRGEKGGSSVQLSTISETLGEQVQLMLESYGVKARLRERDRRGTSELADGHEIESGHVQYFLELYGAEIDRYAEAIGFESIEKQTALEEIVREERRQREKIPVGSALAAVDGVAGDYYQNVNRGDNPGRARARSMLADIDLGPVEPLVEEAVEADLRWEEVVAAVDTGEKEVFDLTVPETHNFLGNGLVTHNTAAAVRDDFGDGQQWTLEAGALVLADRGIAAVDELDKMRSEDRSAMHEALEQQSYHPDSELLLADGRRVEIGNFVDQRMGERSDDVIDGVDCEILPVDDVSVHSADLDDNEVQKLPVDRVSRHEAPEEFVRVSFSNGREVVVTPEHPMFVAADGDIDTLEARHVDEGYFVPAPRKLPNSAATVPLEDESQNGKEKDIALPAAMSPDLAEILGFLIAEGHSYAGSAHEIGFSNQDERLLDRMDELMGRVFGMGSTDTTNAAGTVTKRWISTQLYRWFQENFPEFMHTARDKRIPSKVLGASEEEIRRFLVGAFQGDGGVESEAMAFCTASPGLAEDYADALSKIGVATRIHHDDAEDSWKTYVMGDSTERFVTKIVQPRDDRYEDAQTFVERSNETPRHHDVLPTDAARELRELRNLLGLRKTGQFKPNLENDFGVHIGTVEAELDTLRERAEEIRSALEAADDLAAVRNAIGWSGRQLAERLENETTSAVHYAESGGYDAERRALLRRQALEAAKSALTEFEQRAETLESRTDFRYYRVTDVETLPNEGEHATEWVYDVTVEPTNTFVSQGVVLHNSISISKAGINATLKSRCSLLGAANPKYGRFDQYEPIGEQIDLEPALISRFDLIFTVTDEPDEEADAELAEHILRTNYAGELNTHREQNSTPDYSAEEVESVTDTVAPEIDPELLRKYVAYAKRSCFPTMTEEAKAAIRDFYVELRTKGSGEDAPVPVTARKLEALVRLAEASARVRLSDTVEAADAERVIGIVRSSLEDIGIDPETGELDADVVETGTSKSQRDRIKNIRGIIADIEEEYDEGAPVDVVIERAEEVGMDASKAEHEIEKLKQQGEVYEPRTDHLRTT</sequence>
<dbReference type="Gene3D" id="2.20.28.10">
    <property type="match status" value="1"/>
</dbReference>
<dbReference type="Gene3D" id="1.10.10.10">
    <property type="entry name" value="Winged helix-like DNA-binding domain superfamily/Winged helix DNA-binding domain"/>
    <property type="match status" value="1"/>
</dbReference>
<keyword evidence="5" id="KW-0378">Hydrolase</keyword>
<dbReference type="NCBIfam" id="TIGR01443">
    <property type="entry name" value="intein_Cterm"/>
    <property type="match status" value="3"/>
</dbReference>
<evidence type="ECO:0000259" key="14">
    <source>
        <dbReference type="PROSITE" id="PS50819"/>
    </source>
</evidence>
<dbReference type="Pfam" id="PF00493">
    <property type="entry name" value="MCM"/>
    <property type="match status" value="3"/>
</dbReference>
<dbReference type="GO" id="GO:0003697">
    <property type="term" value="F:single-stranded DNA binding"/>
    <property type="evidence" value="ECO:0007669"/>
    <property type="project" value="TreeGrafter"/>
</dbReference>
<dbReference type="InterPro" id="IPR003587">
    <property type="entry name" value="Hint_dom_N"/>
</dbReference>
<dbReference type="eggNOG" id="arCOG03156">
    <property type="taxonomic scope" value="Archaea"/>
</dbReference>
<dbReference type="PROSITE" id="PS00847">
    <property type="entry name" value="MCM_1"/>
    <property type="match status" value="1"/>
</dbReference>
<dbReference type="InterPro" id="IPR041562">
    <property type="entry name" value="MCM_lid"/>
</dbReference>
<evidence type="ECO:0000256" key="6">
    <source>
        <dbReference type="ARBA" id="ARBA00022806"/>
    </source>
</evidence>